<feature type="non-terminal residue" evidence="1">
    <location>
        <position position="1"/>
    </location>
</feature>
<dbReference type="PANTHER" id="PTHR21310">
    <property type="entry name" value="AMINOGLYCOSIDE PHOSPHOTRANSFERASE-RELATED-RELATED"/>
    <property type="match status" value="1"/>
</dbReference>
<sequence>LPKIKTENEVGVETWISKATTIPIPDLIDFDSSTDNSIAHEYTLHSRGPGVTLSDVYESLDEEQKVGILDQLLSILLQLQQYEWDGIGGL</sequence>
<dbReference type="PANTHER" id="PTHR21310:SF15">
    <property type="entry name" value="AMINOGLYCOSIDE PHOSPHOTRANSFERASE DOMAIN-CONTAINING PROTEIN"/>
    <property type="match status" value="1"/>
</dbReference>
<dbReference type="InterPro" id="IPR051678">
    <property type="entry name" value="AGP_Transferase"/>
</dbReference>
<organism evidence="1 2">
    <name type="scientific">Tothia fuscella</name>
    <dbReference type="NCBI Taxonomy" id="1048955"/>
    <lineage>
        <taxon>Eukaryota</taxon>
        <taxon>Fungi</taxon>
        <taxon>Dikarya</taxon>
        <taxon>Ascomycota</taxon>
        <taxon>Pezizomycotina</taxon>
        <taxon>Dothideomycetes</taxon>
        <taxon>Pleosporomycetidae</taxon>
        <taxon>Venturiales</taxon>
        <taxon>Cylindrosympodiaceae</taxon>
        <taxon>Tothia</taxon>
    </lineage>
</organism>
<reference evidence="1" key="1">
    <citation type="journal article" date="2020" name="Stud. Mycol.">
        <title>101 Dothideomycetes genomes: a test case for predicting lifestyles and emergence of pathogens.</title>
        <authorList>
            <person name="Haridas S."/>
            <person name="Albert R."/>
            <person name="Binder M."/>
            <person name="Bloem J."/>
            <person name="Labutti K."/>
            <person name="Salamov A."/>
            <person name="Andreopoulos B."/>
            <person name="Baker S."/>
            <person name="Barry K."/>
            <person name="Bills G."/>
            <person name="Bluhm B."/>
            <person name="Cannon C."/>
            <person name="Castanera R."/>
            <person name="Culley D."/>
            <person name="Daum C."/>
            <person name="Ezra D."/>
            <person name="Gonzalez J."/>
            <person name="Henrissat B."/>
            <person name="Kuo A."/>
            <person name="Liang C."/>
            <person name="Lipzen A."/>
            <person name="Lutzoni F."/>
            <person name="Magnuson J."/>
            <person name="Mondo S."/>
            <person name="Nolan M."/>
            <person name="Ohm R."/>
            <person name="Pangilinan J."/>
            <person name="Park H.-J."/>
            <person name="Ramirez L."/>
            <person name="Alfaro M."/>
            <person name="Sun H."/>
            <person name="Tritt A."/>
            <person name="Yoshinaga Y."/>
            <person name="Zwiers L.-H."/>
            <person name="Turgeon B."/>
            <person name="Goodwin S."/>
            <person name="Spatafora J."/>
            <person name="Crous P."/>
            <person name="Grigoriev I."/>
        </authorList>
    </citation>
    <scope>NUCLEOTIDE SEQUENCE</scope>
    <source>
        <strain evidence="1">CBS 130266</strain>
    </source>
</reference>
<dbReference type="EMBL" id="MU007154">
    <property type="protein sequence ID" value="KAF2416660.1"/>
    <property type="molecule type" value="Genomic_DNA"/>
</dbReference>
<protein>
    <submittedName>
        <fullName evidence="1">Uncharacterized protein</fullName>
    </submittedName>
</protein>
<dbReference type="Proteomes" id="UP000800235">
    <property type="component" value="Unassembled WGS sequence"/>
</dbReference>
<accession>A0A9P4NEC8</accession>
<name>A0A9P4NEC8_9PEZI</name>
<evidence type="ECO:0000313" key="1">
    <source>
        <dbReference type="EMBL" id="KAF2416660.1"/>
    </source>
</evidence>
<feature type="non-terminal residue" evidence="1">
    <location>
        <position position="90"/>
    </location>
</feature>
<dbReference type="OrthoDB" id="2906425at2759"/>
<proteinExistence type="predicted"/>
<evidence type="ECO:0000313" key="2">
    <source>
        <dbReference type="Proteomes" id="UP000800235"/>
    </source>
</evidence>
<gene>
    <name evidence="1" type="ORF">EJ08DRAFT_566361</name>
</gene>
<keyword evidence="2" id="KW-1185">Reference proteome</keyword>
<comment type="caution">
    <text evidence="1">The sequence shown here is derived from an EMBL/GenBank/DDBJ whole genome shotgun (WGS) entry which is preliminary data.</text>
</comment>
<dbReference type="AlphaFoldDB" id="A0A9P4NEC8"/>